<evidence type="ECO:0000313" key="5">
    <source>
        <dbReference type="Proteomes" id="UP000037392"/>
    </source>
</evidence>
<dbReference type="AlphaFoldDB" id="A0A0J9BYY8"/>
<dbReference type="PANTHER" id="PTHR33121">
    <property type="entry name" value="CYCLIC DI-GMP PHOSPHODIESTERASE PDEF"/>
    <property type="match status" value="1"/>
</dbReference>
<name>A0A0J9BYY8_9FIRM</name>
<evidence type="ECO:0000259" key="3">
    <source>
        <dbReference type="PROSITE" id="PS50887"/>
    </source>
</evidence>
<evidence type="ECO:0008006" key="6">
    <source>
        <dbReference type="Google" id="ProtNLM"/>
    </source>
</evidence>
<dbReference type="CDD" id="cd01948">
    <property type="entry name" value="EAL"/>
    <property type="match status" value="1"/>
</dbReference>
<dbReference type="Gene3D" id="3.30.70.270">
    <property type="match status" value="1"/>
</dbReference>
<feature type="domain" description="GGDEF" evidence="3">
    <location>
        <begin position="218"/>
        <end position="352"/>
    </location>
</feature>
<dbReference type="SUPFAM" id="SSF141868">
    <property type="entry name" value="EAL domain-like"/>
    <property type="match status" value="1"/>
</dbReference>
<evidence type="ECO:0000259" key="2">
    <source>
        <dbReference type="PROSITE" id="PS50883"/>
    </source>
</evidence>
<keyword evidence="1" id="KW-0812">Transmembrane</keyword>
<dbReference type="InterPro" id="IPR035919">
    <property type="entry name" value="EAL_sf"/>
</dbReference>
<dbReference type="PATRIC" id="fig|742734.4.peg.3812"/>
<dbReference type="SMART" id="SM00052">
    <property type="entry name" value="EAL"/>
    <property type="match status" value="1"/>
</dbReference>
<dbReference type="RefSeq" id="WP_048930380.1">
    <property type="nucleotide sequence ID" value="NZ_KQ235880.1"/>
</dbReference>
<reference evidence="4 5" key="1">
    <citation type="submission" date="2011-04" db="EMBL/GenBank/DDBJ databases">
        <title>The Genome Sequence of Clostridium citroniae WAL-19142.</title>
        <authorList>
            <consortium name="The Broad Institute Genome Sequencing Platform"/>
            <person name="Earl A."/>
            <person name="Ward D."/>
            <person name="Feldgarden M."/>
            <person name="Gevers D."/>
            <person name="Warren Y.A."/>
            <person name="Tyrrell K.L."/>
            <person name="Citron D.M."/>
            <person name="Goldstein E.J."/>
            <person name="Daigneault M."/>
            <person name="Allen-Vercoe E."/>
            <person name="Young S.K."/>
            <person name="Zeng Q."/>
            <person name="Gargeya S."/>
            <person name="Fitzgerald M."/>
            <person name="Haas B."/>
            <person name="Abouelleil A."/>
            <person name="Alvarado L."/>
            <person name="Arachchi H.M."/>
            <person name="Berlin A."/>
            <person name="Brown A."/>
            <person name="Chapman S.B."/>
            <person name="Chen Z."/>
            <person name="Dunbar C."/>
            <person name="Freedman E."/>
            <person name="Gearin G."/>
            <person name="Gellesch M."/>
            <person name="Goldberg J."/>
            <person name="Griggs A."/>
            <person name="Gujja S."/>
            <person name="Heilman E.R."/>
            <person name="Heiman D."/>
            <person name="Howarth C."/>
            <person name="Larson L."/>
            <person name="Lui A."/>
            <person name="MacDonald P.J."/>
            <person name="Mehta T."/>
            <person name="Montmayeur A."/>
            <person name="Murphy C."/>
            <person name="Neiman D."/>
            <person name="Pearson M."/>
            <person name="Priest M."/>
            <person name="Roberts A."/>
            <person name="Saif S."/>
            <person name="Shea T."/>
            <person name="Shenoy N."/>
            <person name="Sisk P."/>
            <person name="Stolte C."/>
            <person name="Sykes S."/>
            <person name="White J."/>
            <person name="Yandava C."/>
            <person name="Wortman J."/>
            <person name="Nusbaum C."/>
            <person name="Birren B."/>
        </authorList>
    </citation>
    <scope>NUCLEOTIDE SEQUENCE [LARGE SCALE GENOMIC DNA]</scope>
    <source>
        <strain evidence="4 5">WAL-19142</strain>
    </source>
</reference>
<dbReference type="Proteomes" id="UP000037392">
    <property type="component" value="Unassembled WGS sequence"/>
</dbReference>
<organism evidence="4 5">
    <name type="scientific">[Clostridium] citroniae WAL-19142</name>
    <dbReference type="NCBI Taxonomy" id="742734"/>
    <lineage>
        <taxon>Bacteria</taxon>
        <taxon>Bacillati</taxon>
        <taxon>Bacillota</taxon>
        <taxon>Clostridia</taxon>
        <taxon>Lachnospirales</taxon>
        <taxon>Lachnospiraceae</taxon>
        <taxon>Enterocloster</taxon>
    </lineage>
</organism>
<dbReference type="EMBL" id="ADLK01000027">
    <property type="protein sequence ID" value="KMW17366.1"/>
    <property type="molecule type" value="Genomic_DNA"/>
</dbReference>
<feature type="domain" description="EAL" evidence="2">
    <location>
        <begin position="361"/>
        <end position="615"/>
    </location>
</feature>
<dbReference type="Pfam" id="PF00563">
    <property type="entry name" value="EAL"/>
    <property type="match status" value="1"/>
</dbReference>
<dbReference type="PANTHER" id="PTHR33121:SF70">
    <property type="entry name" value="SIGNALING PROTEIN YKOW"/>
    <property type="match status" value="1"/>
</dbReference>
<dbReference type="InterPro" id="IPR043128">
    <property type="entry name" value="Rev_trsase/Diguanyl_cyclase"/>
</dbReference>
<dbReference type="GO" id="GO:0071111">
    <property type="term" value="F:cyclic-guanylate-specific phosphodiesterase activity"/>
    <property type="evidence" value="ECO:0007669"/>
    <property type="project" value="InterPro"/>
</dbReference>
<dbReference type="SUPFAM" id="SSF55073">
    <property type="entry name" value="Nucleotide cyclase"/>
    <property type="match status" value="1"/>
</dbReference>
<gene>
    <name evidence="4" type="ORF">HMPREF9470_03555</name>
</gene>
<dbReference type="CDD" id="cd01949">
    <property type="entry name" value="GGDEF"/>
    <property type="match status" value="1"/>
</dbReference>
<dbReference type="Pfam" id="PF00990">
    <property type="entry name" value="GGDEF"/>
    <property type="match status" value="1"/>
</dbReference>
<dbReference type="SMART" id="SM00267">
    <property type="entry name" value="GGDEF"/>
    <property type="match status" value="1"/>
</dbReference>
<dbReference type="InterPro" id="IPR050706">
    <property type="entry name" value="Cyclic-di-GMP_PDE-like"/>
</dbReference>
<keyword evidence="1" id="KW-0472">Membrane</keyword>
<dbReference type="InterPro" id="IPR000160">
    <property type="entry name" value="GGDEF_dom"/>
</dbReference>
<dbReference type="GeneID" id="93166210"/>
<dbReference type="OrthoDB" id="9805474at2"/>
<sequence>MKRFFKGGLISLFLLLFLFSGVTIHTLLQSQTNGRLINYVGIVRGASQRLIKLEISDQPSDEMIEYLDGILSELQGGEAVYGLPDPGDPAYQMELADLELMWTQIKAEIAANRSGSGDSTKLLALSEDFFEQANRTVFSADAYSARQMRFLLSVCLVMIGIMSLTWIFIFWANSKNLLKLEVQNKKLSDLAQRDALTGVYLMNAFKEKAQLLLDSLPDKFAIVYTDFSDFKYINDVFGYDYGDLLLSEYGAILQKGLREHELCGRVSADNFVLLLHYKDKSEIGKRQSEADLEILQYMSTLHDGQLLPTSCGICCVEDVVETLNIDGLLDRANFARKTVKTGANQNYAYYDESIRSHLWEEKDIENRMLTAIENREFTVYYQPKVDLATGKIGCSEALVRWQSQSGTIIAPDRFIPVFERKYMIDRLDQYVYENVCRWLRSLLDSGIQALPVSVNVSRLQFYDQHFVDKYISIRDKYSIPPQLLEIEFTESMVFDNSALLLQTVKRLKDAGFSCSIDDFGKGYSSLGLLKNLPIDVLKIDSFFFEEGPDQSRDLALVESIVSLVKKFNIRTVAEGIESMEQVEFLKGIGCDYIQGYVFYRPMPQQEYEALLSDPVS</sequence>
<dbReference type="Gene3D" id="3.20.20.450">
    <property type="entry name" value="EAL domain"/>
    <property type="match status" value="1"/>
</dbReference>
<feature type="transmembrane region" description="Helical" evidence="1">
    <location>
        <begin position="150"/>
        <end position="171"/>
    </location>
</feature>
<comment type="caution">
    <text evidence="4">The sequence shown here is derived from an EMBL/GenBank/DDBJ whole genome shotgun (WGS) entry which is preliminary data.</text>
</comment>
<dbReference type="InterPro" id="IPR001633">
    <property type="entry name" value="EAL_dom"/>
</dbReference>
<dbReference type="InterPro" id="IPR029787">
    <property type="entry name" value="Nucleotide_cyclase"/>
</dbReference>
<dbReference type="PROSITE" id="PS50883">
    <property type="entry name" value="EAL"/>
    <property type="match status" value="1"/>
</dbReference>
<evidence type="ECO:0000256" key="1">
    <source>
        <dbReference type="SAM" id="Phobius"/>
    </source>
</evidence>
<dbReference type="NCBIfam" id="TIGR00254">
    <property type="entry name" value="GGDEF"/>
    <property type="match status" value="1"/>
</dbReference>
<evidence type="ECO:0000313" key="4">
    <source>
        <dbReference type="EMBL" id="KMW17366.1"/>
    </source>
</evidence>
<protein>
    <recommendedName>
        <fullName evidence="6">GGDEF domain-containing protein</fullName>
    </recommendedName>
</protein>
<accession>A0A0J9BYY8</accession>
<keyword evidence="1" id="KW-1133">Transmembrane helix</keyword>
<dbReference type="PROSITE" id="PS50887">
    <property type="entry name" value="GGDEF"/>
    <property type="match status" value="1"/>
</dbReference>
<proteinExistence type="predicted"/>